<name>J5RC48_TRIAS</name>
<evidence type="ECO:0000256" key="1">
    <source>
        <dbReference type="SAM" id="MobiDB-lite"/>
    </source>
</evidence>
<feature type="region of interest" description="Disordered" evidence="1">
    <location>
        <begin position="1"/>
        <end position="21"/>
    </location>
</feature>
<proteinExistence type="predicted"/>
<feature type="compositionally biased region" description="Basic and acidic residues" evidence="1">
    <location>
        <begin position="1"/>
        <end position="12"/>
    </location>
</feature>
<dbReference type="VEuPathDB" id="FungiDB:A1Q1_06924"/>
<dbReference type="InterPro" id="IPR029058">
    <property type="entry name" value="AB_hydrolase_fold"/>
</dbReference>
<reference evidence="2 3" key="1">
    <citation type="journal article" date="2012" name="Eukaryot. Cell">
        <title>Draft genome sequence of CBS 2479, the standard type strain of Trichosporon asahii.</title>
        <authorList>
            <person name="Yang R.Y."/>
            <person name="Li H.T."/>
            <person name="Zhu H."/>
            <person name="Zhou G.P."/>
            <person name="Wang M."/>
            <person name="Wang L."/>
        </authorList>
    </citation>
    <scope>NUCLEOTIDE SEQUENCE [LARGE SCALE GENOMIC DNA]</scope>
    <source>
        <strain evidence="3">ATCC 90039 / CBS 2479 / JCM 2466 / KCTC 7840 / NCYC 2677 / UAMH 7654</strain>
    </source>
</reference>
<protein>
    <submittedName>
        <fullName evidence="2">Uncharacterized protein</fullName>
    </submittedName>
</protein>
<evidence type="ECO:0000313" key="3">
    <source>
        <dbReference type="Proteomes" id="UP000002748"/>
    </source>
</evidence>
<comment type="caution">
    <text evidence="2">The sequence shown here is derived from an EMBL/GenBank/DDBJ whole genome shotgun (WGS) entry which is preliminary data.</text>
</comment>
<dbReference type="Proteomes" id="UP000002748">
    <property type="component" value="Unassembled WGS sequence"/>
</dbReference>
<evidence type="ECO:0000313" key="2">
    <source>
        <dbReference type="EMBL" id="EJT51838.1"/>
    </source>
</evidence>
<accession>J5RC48</accession>
<feature type="region of interest" description="Disordered" evidence="1">
    <location>
        <begin position="234"/>
        <end position="263"/>
    </location>
</feature>
<dbReference type="KEGG" id="tasa:A1Q1_06924"/>
<feature type="compositionally biased region" description="Low complexity" evidence="1">
    <location>
        <begin position="237"/>
        <end position="248"/>
    </location>
</feature>
<dbReference type="HOGENOM" id="CLU_702462_0_0_1"/>
<organism evidence="2 3">
    <name type="scientific">Trichosporon asahii var. asahii (strain ATCC 90039 / CBS 2479 / JCM 2466 / KCTC 7840 / NBRC 103889/ NCYC 2677 / UAMH 7654)</name>
    <name type="common">Yeast</name>
    <dbReference type="NCBI Taxonomy" id="1186058"/>
    <lineage>
        <taxon>Eukaryota</taxon>
        <taxon>Fungi</taxon>
        <taxon>Dikarya</taxon>
        <taxon>Basidiomycota</taxon>
        <taxon>Agaricomycotina</taxon>
        <taxon>Tremellomycetes</taxon>
        <taxon>Trichosporonales</taxon>
        <taxon>Trichosporonaceae</taxon>
        <taxon>Trichosporon</taxon>
    </lineage>
</organism>
<gene>
    <name evidence="2" type="ORF">A1Q1_06924</name>
</gene>
<dbReference type="EMBL" id="ALBS01000045">
    <property type="protein sequence ID" value="EJT51838.1"/>
    <property type="molecule type" value="Genomic_DNA"/>
</dbReference>
<dbReference type="GeneID" id="25990436"/>
<dbReference type="SUPFAM" id="SSF53474">
    <property type="entry name" value="alpha/beta-Hydrolases"/>
    <property type="match status" value="1"/>
</dbReference>
<dbReference type="AlphaFoldDB" id="J5RC48"/>
<dbReference type="RefSeq" id="XP_014182648.1">
    <property type="nucleotide sequence ID" value="XM_014327173.1"/>
</dbReference>
<sequence length="393" mass="42559">MPAQSEVKEGLSKGESLNTIDPSPLNDPAAYLSLFKFNRKLHCSRTGSDVSFSDIGDPSGTPVLMIPPSGYPLAAGHDIRLIVVDRPGVGATPMVPLSQRVETNCLLDRYLSWSIVGRFLSGDADGSVALRLLTQYSHIFKTALAPPPHLFLVSPWSPPLPTSDPLYYRQPLDWIPDALITTQEYTLPVLATTLRGVEEALPVVKEVFHETTAVVNEAIGSAVNGVRSWWSGKATPSSMSRAASDSSAGESSTAAKAEKDVKSVDQLGAIPSSMTGLPTVPDAVVPDDDEEEEERQRLWAPSAKNLAMDYMQAENTKGIAQAAEIRHQRASEDVSAVAPWDKPARLTISVWWGGEDGMVPSNGQQWLNKTLSKYPKEIELIVHNVEDGDHGDL</sequence>
<dbReference type="OrthoDB" id="294702at2759"/>